<protein>
    <submittedName>
        <fullName evidence="1">Uncharacterized protein</fullName>
    </submittedName>
</protein>
<proteinExistence type="predicted"/>
<accession>K1S122</accession>
<organism evidence="1">
    <name type="scientific">human gut metagenome</name>
    <dbReference type="NCBI Taxonomy" id="408170"/>
    <lineage>
        <taxon>unclassified sequences</taxon>
        <taxon>metagenomes</taxon>
        <taxon>organismal metagenomes</taxon>
    </lineage>
</organism>
<dbReference type="EMBL" id="AJWZ01010790">
    <property type="protein sequence ID" value="EKC47445.1"/>
    <property type="molecule type" value="Genomic_DNA"/>
</dbReference>
<dbReference type="AlphaFoldDB" id="K1S122"/>
<reference evidence="1" key="1">
    <citation type="journal article" date="2013" name="Environ. Microbiol.">
        <title>Microbiota from the distal guts of lean and obese adolescents exhibit partial functional redundancy besides clear differences in community structure.</title>
        <authorList>
            <person name="Ferrer M."/>
            <person name="Ruiz A."/>
            <person name="Lanza F."/>
            <person name="Haange S.B."/>
            <person name="Oberbach A."/>
            <person name="Till H."/>
            <person name="Bargiela R."/>
            <person name="Campoy C."/>
            <person name="Segura M.T."/>
            <person name="Richter M."/>
            <person name="von Bergen M."/>
            <person name="Seifert J."/>
            <person name="Suarez A."/>
        </authorList>
    </citation>
    <scope>NUCLEOTIDE SEQUENCE</scope>
</reference>
<gene>
    <name evidence="1" type="ORF">OBE_15706</name>
</gene>
<name>K1S122_9ZZZZ</name>
<comment type="caution">
    <text evidence="1">The sequence shown here is derived from an EMBL/GenBank/DDBJ whole genome shotgun (WGS) entry which is preliminary data.</text>
</comment>
<evidence type="ECO:0000313" key="1">
    <source>
        <dbReference type="EMBL" id="EKC47445.1"/>
    </source>
</evidence>
<sequence>ADEEMILSCFGKNKDLELHIHKDCDFDEETGYANIVCISTKQNGKYVDDTGDVFVSDGSLYHQLERIYNYENFQTL</sequence>
<feature type="non-terminal residue" evidence="1">
    <location>
        <position position="1"/>
    </location>
</feature>